<feature type="repeat" description="TPR" evidence="1">
    <location>
        <begin position="77"/>
        <end position="110"/>
    </location>
</feature>
<dbReference type="InterPro" id="IPR011990">
    <property type="entry name" value="TPR-like_helical_dom_sf"/>
</dbReference>
<comment type="caution">
    <text evidence="2">The sequence shown here is derived from an EMBL/GenBank/DDBJ whole genome shotgun (WGS) entry which is preliminary data.</text>
</comment>
<dbReference type="SUPFAM" id="SSF48452">
    <property type="entry name" value="TPR-like"/>
    <property type="match status" value="1"/>
</dbReference>
<dbReference type="AlphaFoldDB" id="A0A177NGD2"/>
<accession>A0A177NGD2</accession>
<keyword evidence="1" id="KW-0802">TPR repeat</keyword>
<organism evidence="2 3">
    <name type="scientific">Methylomonas lenta</name>
    <dbReference type="NCBI Taxonomy" id="980561"/>
    <lineage>
        <taxon>Bacteria</taxon>
        <taxon>Pseudomonadati</taxon>
        <taxon>Pseudomonadota</taxon>
        <taxon>Gammaproteobacteria</taxon>
        <taxon>Methylococcales</taxon>
        <taxon>Methylococcaceae</taxon>
        <taxon>Methylomonas</taxon>
    </lineage>
</organism>
<gene>
    <name evidence="2" type="ORF">A1359_06835</name>
</gene>
<dbReference type="Pfam" id="PF13432">
    <property type="entry name" value="TPR_16"/>
    <property type="match status" value="1"/>
</dbReference>
<feature type="repeat" description="TPR" evidence="1">
    <location>
        <begin position="179"/>
        <end position="212"/>
    </location>
</feature>
<keyword evidence="3" id="KW-1185">Reference proteome</keyword>
<dbReference type="PANTHER" id="PTHR44366">
    <property type="entry name" value="UDP-N-ACETYLGLUCOSAMINE--PEPTIDE N-ACETYLGLUCOSAMINYLTRANSFERASE 110 KDA SUBUNIT"/>
    <property type="match status" value="1"/>
</dbReference>
<dbReference type="STRING" id="980561.A1359_06835"/>
<dbReference type="PANTHER" id="PTHR44366:SF1">
    <property type="entry name" value="UDP-N-ACETYLGLUCOSAMINE--PEPTIDE N-ACETYLGLUCOSAMINYLTRANSFERASE 110 KDA SUBUNIT"/>
    <property type="match status" value="1"/>
</dbReference>
<reference evidence="2 3" key="1">
    <citation type="submission" date="2016-03" db="EMBL/GenBank/DDBJ databases">
        <authorList>
            <person name="Ploux O."/>
        </authorList>
    </citation>
    <scope>NUCLEOTIDE SEQUENCE [LARGE SCALE GENOMIC DNA]</scope>
    <source>
        <strain evidence="2 3">R-45370</strain>
    </source>
</reference>
<dbReference type="InterPro" id="IPR037919">
    <property type="entry name" value="OGT"/>
</dbReference>
<protein>
    <submittedName>
        <fullName evidence="2">Uncharacterized protein</fullName>
    </submittedName>
</protein>
<feature type="repeat" description="TPR" evidence="1">
    <location>
        <begin position="213"/>
        <end position="246"/>
    </location>
</feature>
<dbReference type="GO" id="GO:0006493">
    <property type="term" value="P:protein O-linked glycosylation"/>
    <property type="evidence" value="ECO:0007669"/>
    <property type="project" value="InterPro"/>
</dbReference>
<evidence type="ECO:0000313" key="3">
    <source>
        <dbReference type="Proteomes" id="UP000078476"/>
    </source>
</evidence>
<name>A0A177NGD2_9GAMM</name>
<dbReference type="Pfam" id="PF13414">
    <property type="entry name" value="TPR_11"/>
    <property type="match status" value="2"/>
</dbReference>
<feature type="repeat" description="TPR" evidence="1">
    <location>
        <begin position="43"/>
        <end position="76"/>
    </location>
</feature>
<dbReference type="EMBL" id="LUUI01000092">
    <property type="protein sequence ID" value="OAI16902.1"/>
    <property type="molecule type" value="Genomic_DNA"/>
</dbReference>
<dbReference type="Gene3D" id="1.25.40.10">
    <property type="entry name" value="Tetratricopeptide repeat domain"/>
    <property type="match status" value="3"/>
</dbReference>
<evidence type="ECO:0000256" key="1">
    <source>
        <dbReference type="PROSITE-ProRule" id="PRU00339"/>
    </source>
</evidence>
<dbReference type="Proteomes" id="UP000078476">
    <property type="component" value="Unassembled WGS sequence"/>
</dbReference>
<dbReference type="GO" id="GO:0097363">
    <property type="term" value="F:protein O-acetylglucosaminyltransferase activity"/>
    <property type="evidence" value="ECO:0007669"/>
    <property type="project" value="TreeGrafter"/>
</dbReference>
<sequence length="324" mass="36005">MDATLTQQITELNAQGAQLHLQGKLAKAADCYRQALVLDDDNATSHNNLGFLLAQQKQWKEALKHLQKAVSLAPKNANFLSNLGQVLAGMGDVQDGLDLLHKAANLDPANAQVWDNLARLRLNMGDAAGAENAWRQAHRNAQYDARIITSLATAIAMQNRHPEAITLYQQALDINPGYADAWAQLGVSLFLRQDYGSAREALQRALTLDAANYTALRHLGYVLMSLGDKAQAVDSFKTLLNYYPDTDSVRLDLAVILLSQSQNEPAKQQLEFLYRNDSHNDRVMFYYGLSLYQSGDKPQAFEIWAPLGESDSPYKQKIAEFARD</sequence>
<dbReference type="OrthoDB" id="9816009at2"/>
<dbReference type="InterPro" id="IPR019734">
    <property type="entry name" value="TPR_rpt"/>
</dbReference>
<dbReference type="SMART" id="SM00028">
    <property type="entry name" value="TPR"/>
    <property type="match status" value="7"/>
</dbReference>
<dbReference type="PROSITE" id="PS50293">
    <property type="entry name" value="TPR_REGION"/>
    <property type="match status" value="1"/>
</dbReference>
<dbReference type="RefSeq" id="WP_066980620.1">
    <property type="nucleotide sequence ID" value="NZ_LUUI01000092.1"/>
</dbReference>
<evidence type="ECO:0000313" key="2">
    <source>
        <dbReference type="EMBL" id="OAI16902.1"/>
    </source>
</evidence>
<dbReference type="Pfam" id="PF13174">
    <property type="entry name" value="TPR_6"/>
    <property type="match status" value="1"/>
</dbReference>
<dbReference type="PROSITE" id="PS50005">
    <property type="entry name" value="TPR"/>
    <property type="match status" value="5"/>
</dbReference>
<feature type="repeat" description="TPR" evidence="1">
    <location>
        <begin position="145"/>
        <end position="178"/>
    </location>
</feature>
<proteinExistence type="predicted"/>